<feature type="transmembrane region" description="Helical" evidence="1">
    <location>
        <begin position="5"/>
        <end position="21"/>
    </location>
</feature>
<dbReference type="InterPro" id="IPR058117">
    <property type="entry name" value="BV97_02767-like"/>
</dbReference>
<feature type="transmembrane region" description="Helical" evidence="1">
    <location>
        <begin position="87"/>
        <end position="109"/>
    </location>
</feature>
<reference evidence="2 3" key="1">
    <citation type="journal article" date="2023" name="ISME J.">
        <title>Cultivation and genomic characterization of novel and ubiquitous marine nitrite-oxidizing bacteria from the Nitrospirales.</title>
        <authorList>
            <person name="Mueller A.J."/>
            <person name="Daebeler A."/>
            <person name="Herbold C.W."/>
            <person name="Kirkegaard R.H."/>
            <person name="Daims H."/>
        </authorList>
    </citation>
    <scope>NUCLEOTIDE SEQUENCE [LARGE SCALE GENOMIC DNA]</scope>
    <source>
        <strain evidence="2 3">EB</strain>
    </source>
</reference>
<dbReference type="NCBIfam" id="NF006749">
    <property type="entry name" value="PRK09272.1-2"/>
    <property type="match status" value="1"/>
</dbReference>
<dbReference type="RefSeq" id="WP_313831147.1">
    <property type="nucleotide sequence ID" value="NZ_JAQOUE010000001.1"/>
</dbReference>
<evidence type="ECO:0000256" key="1">
    <source>
        <dbReference type="SAM" id="Phobius"/>
    </source>
</evidence>
<accession>A0ABU3K323</accession>
<feature type="transmembrane region" description="Helical" evidence="1">
    <location>
        <begin position="27"/>
        <end position="47"/>
    </location>
</feature>
<gene>
    <name evidence="2" type="ORF">PPG34_00395</name>
</gene>
<organism evidence="2 3">
    <name type="scientific">Candidatus Nitronereus thalassa</name>
    <dbReference type="NCBI Taxonomy" id="3020898"/>
    <lineage>
        <taxon>Bacteria</taxon>
        <taxon>Pseudomonadati</taxon>
        <taxon>Nitrospirota</taxon>
        <taxon>Nitrospiria</taxon>
        <taxon>Nitrospirales</taxon>
        <taxon>Nitrospiraceae</taxon>
        <taxon>Candidatus Nitronereus</taxon>
    </lineage>
</organism>
<protein>
    <submittedName>
        <fullName evidence="2">DUF3147 family protein</fullName>
    </submittedName>
</protein>
<evidence type="ECO:0000313" key="3">
    <source>
        <dbReference type="Proteomes" id="UP001250932"/>
    </source>
</evidence>
<feature type="transmembrane region" description="Helical" evidence="1">
    <location>
        <begin position="59"/>
        <end position="81"/>
    </location>
</feature>
<comment type="caution">
    <text evidence="2">The sequence shown here is derived from an EMBL/GenBank/DDBJ whole genome shotgun (WGS) entry which is preliminary data.</text>
</comment>
<name>A0ABU3K323_9BACT</name>
<dbReference type="EMBL" id="JAQOUE010000001">
    <property type="protein sequence ID" value="MDT7040788.1"/>
    <property type="molecule type" value="Genomic_DNA"/>
</dbReference>
<keyword evidence="1" id="KW-0812">Transmembrane</keyword>
<keyword evidence="3" id="KW-1185">Reference proteome</keyword>
<keyword evidence="1" id="KW-1133">Transmembrane helix</keyword>
<evidence type="ECO:0000313" key="2">
    <source>
        <dbReference type="EMBL" id="MDT7040788.1"/>
    </source>
</evidence>
<proteinExistence type="predicted"/>
<sequence>MSYYIIKLIITTLLIVLISEISKRSSFIGAILASAPLVSVLAMMWLYIDTRDALKITALSNSIFWLVLASLPLFLVLPLLLKAGVNFYLSMAMSISLTVLCYWLMVTVLDHFGVKL</sequence>
<dbReference type="Proteomes" id="UP001250932">
    <property type="component" value="Unassembled WGS sequence"/>
</dbReference>
<keyword evidence="1" id="KW-0472">Membrane</keyword>